<keyword evidence="3 8" id="KW-0812">Transmembrane</keyword>
<evidence type="ECO:0000256" key="3">
    <source>
        <dbReference type="ARBA" id="ARBA00022692"/>
    </source>
</evidence>
<dbReference type="InterPro" id="IPR005829">
    <property type="entry name" value="Sugar_transporter_CS"/>
</dbReference>
<feature type="transmembrane region" description="Helical" evidence="8">
    <location>
        <begin position="443"/>
        <end position="463"/>
    </location>
</feature>
<dbReference type="InterPro" id="IPR020846">
    <property type="entry name" value="MFS_dom"/>
</dbReference>
<feature type="domain" description="Major facilitator superfamily (MFS) profile" evidence="9">
    <location>
        <begin position="60"/>
        <end position="525"/>
    </location>
</feature>
<keyword evidence="11" id="KW-1185">Reference proteome</keyword>
<comment type="subcellular location">
    <subcellularLocation>
        <location evidence="1">Membrane</location>
        <topology evidence="1">Multi-pass membrane protein</topology>
    </subcellularLocation>
</comment>
<dbReference type="Gene3D" id="1.20.1720.10">
    <property type="entry name" value="Multidrug resistance protein D"/>
    <property type="match status" value="1"/>
</dbReference>
<feature type="transmembrane region" description="Helical" evidence="8">
    <location>
        <begin position="252"/>
        <end position="269"/>
    </location>
</feature>
<dbReference type="PROSITE" id="PS50850">
    <property type="entry name" value="MFS"/>
    <property type="match status" value="1"/>
</dbReference>
<organism evidence="10 11">
    <name type="scientific">Lophiotrema nucula</name>
    <dbReference type="NCBI Taxonomy" id="690887"/>
    <lineage>
        <taxon>Eukaryota</taxon>
        <taxon>Fungi</taxon>
        <taxon>Dikarya</taxon>
        <taxon>Ascomycota</taxon>
        <taxon>Pezizomycotina</taxon>
        <taxon>Dothideomycetes</taxon>
        <taxon>Pleosporomycetidae</taxon>
        <taxon>Pleosporales</taxon>
        <taxon>Lophiotremataceae</taxon>
        <taxon>Lophiotrema</taxon>
    </lineage>
</organism>
<feature type="transmembrane region" description="Helical" evidence="8">
    <location>
        <begin position="319"/>
        <end position="343"/>
    </location>
</feature>
<evidence type="ECO:0000256" key="6">
    <source>
        <dbReference type="ARBA" id="ARBA00023180"/>
    </source>
</evidence>
<evidence type="ECO:0000256" key="2">
    <source>
        <dbReference type="ARBA" id="ARBA00022448"/>
    </source>
</evidence>
<evidence type="ECO:0000259" key="9">
    <source>
        <dbReference type="PROSITE" id="PS50850"/>
    </source>
</evidence>
<dbReference type="GO" id="GO:0005886">
    <property type="term" value="C:plasma membrane"/>
    <property type="evidence" value="ECO:0007669"/>
    <property type="project" value="TreeGrafter"/>
</dbReference>
<keyword evidence="4 8" id="KW-1133">Transmembrane helix</keyword>
<feature type="region of interest" description="Disordered" evidence="7">
    <location>
        <begin position="1"/>
        <end position="48"/>
    </location>
</feature>
<feature type="transmembrane region" description="Helical" evidence="8">
    <location>
        <begin position="55"/>
        <end position="75"/>
    </location>
</feature>
<dbReference type="AlphaFoldDB" id="A0A6A5YJ23"/>
<dbReference type="InterPro" id="IPR036259">
    <property type="entry name" value="MFS_trans_sf"/>
</dbReference>
<evidence type="ECO:0000256" key="7">
    <source>
        <dbReference type="SAM" id="MobiDB-lite"/>
    </source>
</evidence>
<evidence type="ECO:0000313" key="10">
    <source>
        <dbReference type="EMBL" id="KAF2106337.1"/>
    </source>
</evidence>
<keyword evidence="2" id="KW-0813">Transport</keyword>
<evidence type="ECO:0000256" key="1">
    <source>
        <dbReference type="ARBA" id="ARBA00004141"/>
    </source>
</evidence>
<dbReference type="GO" id="GO:0022857">
    <property type="term" value="F:transmembrane transporter activity"/>
    <property type="evidence" value="ECO:0007669"/>
    <property type="project" value="InterPro"/>
</dbReference>
<feature type="transmembrane region" description="Helical" evidence="8">
    <location>
        <begin position="409"/>
        <end position="431"/>
    </location>
</feature>
<sequence length="571" mass="60885">MSSRKHIQFQDNAQEEDSIQLLDHEGKARNSESGEDEGKEGAPIPPPEETIKRGLNFWLVITGLIFTLMLSGLEANITATALPTIVHELGQSNQFVWILHSFTLASTVIQPPIGQLADVFGRKTPMLLSVLSFTVGSLISGLATNMGVMILGRVLQGCGSGGTFVLADLIVSDIIPLRERPAFMGILMTGSSIAYAAGPSIGGMMTEYLSWRWAYLINVPVGILALVVLAFSLRLKQQTRKTLAEAVSQIDFLGTIVLSGSTGALMAALSADEGFWKSGSLIAAFVLGLLGMISFVFLQNSRFCPHPIMPGRMFNLSSSLAFVLAFLANGIMMLVPYFLPIYFQAVLQVSPAKAGVYLLATVLTLLPAAMAIGVFVTKTGFMRSAHVGSFALMAVSAAGYMITDQHTTAAQWVPLSMIGAIGIGGMIPTALPAAQAPLPESDVAAVTATFAFFRSLGFLWGFAMPSFIFKTRVDDLIPKVASIDSATADVLRSGGAFANARASFIRSLSAPARLQVILLYVQSLSAVWKMMFGAALVGIVVAVVQPPIPLRESLDSEFGVQEHNKAQDVES</sequence>
<dbReference type="InterPro" id="IPR011701">
    <property type="entry name" value="MFS"/>
</dbReference>
<gene>
    <name evidence="10" type="ORF">BDV96DRAFT_654725</name>
</gene>
<dbReference type="EMBL" id="ML977363">
    <property type="protein sequence ID" value="KAF2106337.1"/>
    <property type="molecule type" value="Genomic_DNA"/>
</dbReference>
<dbReference type="PANTHER" id="PTHR23501">
    <property type="entry name" value="MAJOR FACILITATOR SUPERFAMILY"/>
    <property type="match status" value="1"/>
</dbReference>
<feature type="compositionally biased region" description="Basic and acidic residues" evidence="7">
    <location>
        <begin position="22"/>
        <end position="32"/>
    </location>
</feature>
<dbReference type="Proteomes" id="UP000799770">
    <property type="component" value="Unassembled WGS sequence"/>
</dbReference>
<dbReference type="PROSITE" id="PS00216">
    <property type="entry name" value="SUGAR_TRANSPORT_1"/>
    <property type="match status" value="1"/>
</dbReference>
<proteinExistence type="predicted"/>
<dbReference type="SUPFAM" id="SSF103473">
    <property type="entry name" value="MFS general substrate transporter"/>
    <property type="match status" value="1"/>
</dbReference>
<feature type="transmembrane region" description="Helical" evidence="8">
    <location>
        <begin position="355"/>
        <end position="377"/>
    </location>
</feature>
<dbReference type="OrthoDB" id="10021397at2759"/>
<evidence type="ECO:0000256" key="4">
    <source>
        <dbReference type="ARBA" id="ARBA00022989"/>
    </source>
</evidence>
<keyword evidence="6" id="KW-0325">Glycoprotein</keyword>
<keyword evidence="5 8" id="KW-0472">Membrane</keyword>
<feature type="transmembrane region" description="Helical" evidence="8">
    <location>
        <begin position="526"/>
        <end position="544"/>
    </location>
</feature>
<feature type="transmembrane region" description="Helical" evidence="8">
    <location>
        <begin position="275"/>
        <end position="298"/>
    </location>
</feature>
<evidence type="ECO:0000313" key="11">
    <source>
        <dbReference type="Proteomes" id="UP000799770"/>
    </source>
</evidence>
<evidence type="ECO:0000256" key="8">
    <source>
        <dbReference type="SAM" id="Phobius"/>
    </source>
</evidence>
<feature type="transmembrane region" description="Helical" evidence="8">
    <location>
        <begin position="213"/>
        <end position="231"/>
    </location>
</feature>
<reference evidence="10" key="1">
    <citation type="journal article" date="2020" name="Stud. Mycol.">
        <title>101 Dothideomycetes genomes: a test case for predicting lifestyles and emergence of pathogens.</title>
        <authorList>
            <person name="Haridas S."/>
            <person name="Albert R."/>
            <person name="Binder M."/>
            <person name="Bloem J."/>
            <person name="Labutti K."/>
            <person name="Salamov A."/>
            <person name="Andreopoulos B."/>
            <person name="Baker S."/>
            <person name="Barry K."/>
            <person name="Bills G."/>
            <person name="Bluhm B."/>
            <person name="Cannon C."/>
            <person name="Castanera R."/>
            <person name="Culley D."/>
            <person name="Daum C."/>
            <person name="Ezra D."/>
            <person name="Gonzalez J."/>
            <person name="Henrissat B."/>
            <person name="Kuo A."/>
            <person name="Liang C."/>
            <person name="Lipzen A."/>
            <person name="Lutzoni F."/>
            <person name="Magnuson J."/>
            <person name="Mondo S."/>
            <person name="Nolan M."/>
            <person name="Ohm R."/>
            <person name="Pangilinan J."/>
            <person name="Park H.-J."/>
            <person name="Ramirez L."/>
            <person name="Alfaro M."/>
            <person name="Sun H."/>
            <person name="Tritt A."/>
            <person name="Yoshinaga Y."/>
            <person name="Zwiers L.-H."/>
            <person name="Turgeon B."/>
            <person name="Goodwin S."/>
            <person name="Spatafora J."/>
            <person name="Crous P."/>
            <person name="Grigoriev I."/>
        </authorList>
    </citation>
    <scope>NUCLEOTIDE SEQUENCE</scope>
    <source>
        <strain evidence="10">CBS 627.86</strain>
    </source>
</reference>
<dbReference type="Gene3D" id="1.20.1250.20">
    <property type="entry name" value="MFS general substrate transporter like domains"/>
    <property type="match status" value="1"/>
</dbReference>
<feature type="transmembrane region" description="Helical" evidence="8">
    <location>
        <begin position="126"/>
        <end position="144"/>
    </location>
</feature>
<name>A0A6A5YJ23_9PLEO</name>
<evidence type="ECO:0000256" key="5">
    <source>
        <dbReference type="ARBA" id="ARBA00023136"/>
    </source>
</evidence>
<protein>
    <submittedName>
        <fullName evidence="10">Major facilitator superfamily domain-containing protein</fullName>
    </submittedName>
</protein>
<accession>A0A6A5YJ23</accession>
<dbReference type="Pfam" id="PF07690">
    <property type="entry name" value="MFS_1"/>
    <property type="match status" value="1"/>
</dbReference>
<dbReference type="PANTHER" id="PTHR23501:SF187">
    <property type="entry name" value="MAJOR FACILITATOR SUPERFAMILY (MFS) PROFILE DOMAIN-CONTAINING PROTEIN"/>
    <property type="match status" value="1"/>
</dbReference>
<feature type="transmembrane region" description="Helical" evidence="8">
    <location>
        <begin position="183"/>
        <end position="201"/>
    </location>
</feature>